<gene>
    <name evidence="1" type="ORF">REG_0262</name>
</gene>
<dbReference type="HOGENOM" id="CLU_2421524_0_0_6"/>
<dbReference type="AlphaFoldDB" id="E0WQR8"/>
<accession>E0WQR8</accession>
<proteinExistence type="predicted"/>
<dbReference type="EMBL" id="GL379589">
    <property type="protein sequence ID" value="EFL92478.1"/>
    <property type="molecule type" value="Genomic_DNA"/>
</dbReference>
<reference evidence="1" key="1">
    <citation type="journal article" date="2009" name="Environ. Microbiol.">
        <title>Dynamics of genome evolution in facultative symbionts of aphids.</title>
        <authorList>
            <person name="Degnan P.H."/>
            <person name="Leonardo T.E."/>
            <person name="Cass B.N."/>
            <person name="Hurwitz B."/>
            <person name="Stern D."/>
            <person name="Gibbs R.A."/>
            <person name="Richards S."/>
            <person name="Moran N.A."/>
        </authorList>
    </citation>
    <scope>NUCLEOTIDE SEQUENCE [LARGE SCALE GENOMIC DNA]</scope>
    <source>
        <strain evidence="1">LSR1</strain>
    </source>
</reference>
<keyword evidence="2" id="KW-1185">Reference proteome</keyword>
<organism evidence="1 2">
    <name type="scientific">Candidatus Regiella insecticola LSR1</name>
    <dbReference type="NCBI Taxonomy" id="663321"/>
    <lineage>
        <taxon>Bacteria</taxon>
        <taxon>Pseudomonadati</taxon>
        <taxon>Pseudomonadota</taxon>
        <taxon>Gammaproteobacteria</taxon>
        <taxon>Enterobacterales</taxon>
        <taxon>Enterobacteriaceae</taxon>
        <taxon>aphid secondary symbionts</taxon>
        <taxon>Candidatus Regiella</taxon>
    </lineage>
</organism>
<name>E0WQR8_9ENTR</name>
<dbReference type="STRING" id="663321.REG_0262"/>
<protein>
    <submittedName>
        <fullName evidence="1">Uncharacterized protein</fullName>
    </submittedName>
</protein>
<evidence type="ECO:0000313" key="2">
    <source>
        <dbReference type="Proteomes" id="UP000005726"/>
    </source>
</evidence>
<evidence type="ECO:0000313" key="1">
    <source>
        <dbReference type="EMBL" id="EFL92478.1"/>
    </source>
</evidence>
<dbReference type="Proteomes" id="UP000005726">
    <property type="component" value="Unassembled WGS sequence"/>
</dbReference>
<dbReference type="RefSeq" id="WP_006704198.1">
    <property type="nucleotide sequence ID" value="NZ_CAWLGB010000001.1"/>
</dbReference>
<sequence length="91" mass="10164">MAKPGCIPFVFEVAARRGQGDRPMSVDILGDSMSTRSQQRGGFKDEGYISGFFLFLIKFLAPVPNFLEQHSIDEVLANIRDSEQALTKHTM</sequence>